<dbReference type="PANTHER" id="PTHR33993">
    <property type="entry name" value="GLYOXALASE-RELATED"/>
    <property type="match status" value="1"/>
</dbReference>
<reference evidence="2 3" key="1">
    <citation type="journal article" date="2015" name="Biotechnol. Bioeng.">
        <title>Genome sequence and phenotypic characterization of Caulobacter segnis.</title>
        <authorList>
            <person name="Patel S."/>
            <person name="Fletcher B."/>
            <person name="Scott D.C."/>
            <person name="Ely B."/>
        </authorList>
    </citation>
    <scope>NUCLEOTIDE SEQUENCE [LARGE SCALE GENOMIC DNA]</scope>
    <source>
        <strain evidence="2 3">TK0059</strain>
    </source>
</reference>
<gene>
    <name evidence="2" type="ORF">B7G68_19560</name>
</gene>
<organism evidence="2 3">
    <name type="scientific">Caulobacter segnis</name>
    <dbReference type="NCBI Taxonomy" id="88688"/>
    <lineage>
        <taxon>Bacteria</taxon>
        <taxon>Pseudomonadati</taxon>
        <taxon>Pseudomonadota</taxon>
        <taxon>Alphaproteobacteria</taxon>
        <taxon>Caulobacterales</taxon>
        <taxon>Caulobacteraceae</taxon>
        <taxon>Caulobacter</taxon>
    </lineage>
</organism>
<evidence type="ECO:0000313" key="3">
    <source>
        <dbReference type="Proteomes" id="UP000240527"/>
    </source>
</evidence>
<evidence type="ECO:0000313" key="2">
    <source>
        <dbReference type="EMBL" id="AVQ03846.1"/>
    </source>
</evidence>
<dbReference type="Proteomes" id="UP000240527">
    <property type="component" value="Chromosome"/>
</dbReference>
<dbReference type="Pfam" id="PF00903">
    <property type="entry name" value="Glyoxalase"/>
    <property type="match status" value="2"/>
</dbReference>
<dbReference type="PANTHER" id="PTHR33993:SF14">
    <property type="entry name" value="GB|AAF24581.1"/>
    <property type="match status" value="1"/>
</dbReference>
<evidence type="ECO:0000259" key="1">
    <source>
        <dbReference type="PROSITE" id="PS51819"/>
    </source>
</evidence>
<name>A0ABN5IZ29_9CAUL</name>
<dbReference type="PROSITE" id="PS51819">
    <property type="entry name" value="VOC"/>
    <property type="match status" value="2"/>
</dbReference>
<proteinExistence type="predicted"/>
<dbReference type="SUPFAM" id="SSF54593">
    <property type="entry name" value="Glyoxalase/Bleomycin resistance protein/Dihydroxybiphenyl dioxygenase"/>
    <property type="match status" value="2"/>
</dbReference>
<dbReference type="CDD" id="cd07247">
    <property type="entry name" value="SgaA_N_like"/>
    <property type="match status" value="2"/>
</dbReference>
<sequence>MASDFVWFELVTPDAKAAEAFYTVVVGWTTEASSGPAGPYTIFKAGEFPVGGMLEMKDVPAGWLGYLGVDDVDAFAKKVEAAGGAICKPPEDIPGVGRFAVVADPQGAMFVLFHGDTNDAPPRPAPMSPGSLGWSELHAADWEKLFDVYAPLFGWVKHDTVPMGEMGVYQTFGPPAAAIGGMFNTYAPAPSPYWLYYFCVDGIDSALERVKAAGGQILTGPHPVPGGAWVLNAQDPQGGLFALVGQRG</sequence>
<feature type="domain" description="VOC" evidence="1">
    <location>
        <begin position="131"/>
        <end position="246"/>
    </location>
</feature>
<dbReference type="EMBL" id="CP027850">
    <property type="protein sequence ID" value="AVQ03846.1"/>
    <property type="molecule type" value="Genomic_DNA"/>
</dbReference>
<dbReference type="Gene3D" id="3.10.180.10">
    <property type="entry name" value="2,3-Dihydroxybiphenyl 1,2-Dioxygenase, domain 1"/>
    <property type="match status" value="2"/>
</dbReference>
<protein>
    <submittedName>
        <fullName evidence="2">VOC family protein</fullName>
    </submittedName>
</protein>
<feature type="domain" description="VOC" evidence="1">
    <location>
        <begin position="4"/>
        <end position="115"/>
    </location>
</feature>
<dbReference type="InterPro" id="IPR029068">
    <property type="entry name" value="Glyas_Bleomycin-R_OHBP_Dase"/>
</dbReference>
<dbReference type="InterPro" id="IPR052164">
    <property type="entry name" value="Anthracycline_SecMetBiosynth"/>
</dbReference>
<keyword evidence="3" id="KW-1185">Reference proteome</keyword>
<dbReference type="RefSeq" id="WP_013080891.1">
    <property type="nucleotide sequence ID" value="NZ_CP027850.1"/>
</dbReference>
<dbReference type="InterPro" id="IPR037523">
    <property type="entry name" value="VOC_core"/>
</dbReference>
<accession>A0ABN5IZ29</accession>
<dbReference type="InterPro" id="IPR004360">
    <property type="entry name" value="Glyas_Fos-R_dOase_dom"/>
</dbReference>